<dbReference type="InterPro" id="IPR039496">
    <property type="entry name" value="CCDC92/74_N"/>
</dbReference>
<reference evidence="5" key="1">
    <citation type="submission" date="2016-01" db="EMBL/GenBank/DDBJ databases">
        <title>Reference transcriptome for the parasite Schistocephalus solidus: insights into the molecular evolution of parasitism.</title>
        <authorList>
            <person name="Hebert F.O."/>
            <person name="Grambauer S."/>
            <person name="Barber I."/>
            <person name="Landry C.R."/>
            <person name="Aubin-Horth N."/>
        </authorList>
    </citation>
    <scope>NUCLEOTIDE SEQUENCE</scope>
</reference>
<dbReference type="Pfam" id="PF14916">
    <property type="entry name" value="CCDC92"/>
    <property type="match status" value="1"/>
</dbReference>
<dbReference type="AlphaFoldDB" id="A0A0X3P2H3"/>
<feature type="compositionally biased region" description="Low complexity" evidence="3">
    <location>
        <begin position="313"/>
        <end position="332"/>
    </location>
</feature>
<feature type="coiled-coil region" evidence="2">
    <location>
        <begin position="100"/>
        <end position="131"/>
    </location>
</feature>
<feature type="compositionally biased region" description="Polar residues" evidence="3">
    <location>
        <begin position="256"/>
        <end position="265"/>
    </location>
</feature>
<feature type="coiled-coil region" evidence="2">
    <location>
        <begin position="45"/>
        <end position="72"/>
    </location>
</feature>
<organism evidence="5">
    <name type="scientific">Schistocephalus solidus</name>
    <name type="common">Tapeworm</name>
    <dbReference type="NCBI Taxonomy" id="70667"/>
    <lineage>
        <taxon>Eukaryota</taxon>
        <taxon>Metazoa</taxon>
        <taxon>Spiralia</taxon>
        <taxon>Lophotrochozoa</taxon>
        <taxon>Platyhelminthes</taxon>
        <taxon>Cestoda</taxon>
        <taxon>Eucestoda</taxon>
        <taxon>Diphyllobothriidea</taxon>
        <taxon>Diphyllobothriidae</taxon>
        <taxon>Schistocephalus</taxon>
    </lineage>
</organism>
<feature type="compositionally biased region" description="Basic and acidic residues" evidence="3">
    <location>
        <begin position="21"/>
        <end position="31"/>
    </location>
</feature>
<sequence length="438" mass="48212">MISADNFGQITDKANDNYGENVHENSEEPHTTKNLVLEKTITFLKAQHREMLQALQKEIEKLKLKNIDLQRRLVLETKGRLVTDPVIESEKNTIDQLSTVQEMKKKIVELQENLRLALESNKLLKKELEAKRLHSGSTRHNMAESHAPIIQQAEQVKATMQGTRKATSCRSELNVNTGVRGIVQDAYEDKELLNVNHSNVLYSVAQKTSQSINREAVLRKYTSSPTSALSVTGPAAISPLPPIGTRPQCLAPAEATASQPTSSRPSPGLHAPHPPPHLHAFATIPHSEAKSTATTRLQPLRQPPPMPNLQEGLRSPSPAASPKLLPSLPRRSIPNTAPLGYSALTPSARDDVNSLSLDAVGCTSVSRRRDDVLLRSANGRIELQKQPCFSGDGGYEAGSLVTLPALRQTLDVNQAARRRRTLEIQKKRLAHSRNPYLS</sequence>
<accession>A0A0X3P2H3</accession>
<evidence type="ECO:0000259" key="4">
    <source>
        <dbReference type="Pfam" id="PF14916"/>
    </source>
</evidence>
<feature type="region of interest" description="Disordered" evidence="3">
    <location>
        <begin position="224"/>
        <end position="332"/>
    </location>
</feature>
<evidence type="ECO:0000256" key="1">
    <source>
        <dbReference type="ARBA" id="ARBA00023054"/>
    </source>
</evidence>
<proteinExistence type="predicted"/>
<dbReference type="PANTHER" id="PTHR14882">
    <property type="entry name" value="COILED-COIL DOMAIN-CONTAINING 74A"/>
    <property type="match status" value="1"/>
</dbReference>
<evidence type="ECO:0000256" key="3">
    <source>
        <dbReference type="SAM" id="MobiDB-lite"/>
    </source>
</evidence>
<dbReference type="PANTHER" id="PTHR14882:SF1">
    <property type="entry name" value="CCDC92 DOMAIN-CONTAINING PROTEIN"/>
    <property type="match status" value="1"/>
</dbReference>
<gene>
    <name evidence="5" type="ORF">TR118971</name>
</gene>
<keyword evidence="1 2" id="KW-0175">Coiled coil</keyword>
<evidence type="ECO:0000256" key="2">
    <source>
        <dbReference type="SAM" id="Coils"/>
    </source>
</evidence>
<protein>
    <recommendedName>
        <fullName evidence="4">CCDC92/74 N-terminal domain-containing protein</fullName>
    </recommendedName>
</protein>
<feature type="domain" description="CCDC92/74 N-terminal" evidence="4">
    <location>
        <begin position="37"/>
        <end position="79"/>
    </location>
</feature>
<feature type="region of interest" description="Disordered" evidence="3">
    <location>
        <begin position="1"/>
        <end position="31"/>
    </location>
</feature>
<dbReference type="InterPro" id="IPR040370">
    <property type="entry name" value="CCDC74A/CCDC74B/CCDC92"/>
</dbReference>
<name>A0A0X3P2H3_SCHSO</name>
<dbReference type="EMBL" id="GEEE01021889">
    <property type="protein sequence ID" value="JAP41336.1"/>
    <property type="molecule type" value="Transcribed_RNA"/>
</dbReference>
<evidence type="ECO:0000313" key="5">
    <source>
        <dbReference type="EMBL" id="JAP41336.1"/>
    </source>
</evidence>